<proteinExistence type="predicted"/>
<comment type="subcellular location">
    <subcellularLocation>
        <location evidence="1">Membrane</location>
        <topology evidence="1">Single-pass membrane protein</topology>
    </subcellularLocation>
</comment>
<protein>
    <recommendedName>
        <fullName evidence="5">Translocation and assembly module TamB C-terminal domain-containing protein</fullName>
    </recommendedName>
</protein>
<gene>
    <name evidence="6" type="ORF">SY85_10280</name>
</gene>
<accession>A0A172TVR9</accession>
<evidence type="ECO:0000256" key="1">
    <source>
        <dbReference type="ARBA" id="ARBA00004167"/>
    </source>
</evidence>
<dbReference type="EMBL" id="CP011390">
    <property type="protein sequence ID" value="ANE50837.1"/>
    <property type="molecule type" value="Genomic_DNA"/>
</dbReference>
<dbReference type="Pfam" id="PF04357">
    <property type="entry name" value="TamB"/>
    <property type="match status" value="1"/>
</dbReference>
<dbReference type="KEGG" id="fla:SY85_10280"/>
<evidence type="ECO:0000256" key="2">
    <source>
        <dbReference type="ARBA" id="ARBA00022692"/>
    </source>
</evidence>
<evidence type="ECO:0000256" key="3">
    <source>
        <dbReference type="ARBA" id="ARBA00022989"/>
    </source>
</evidence>
<keyword evidence="4" id="KW-0472">Membrane</keyword>
<dbReference type="PANTHER" id="PTHR30441">
    <property type="entry name" value="DUF748 DOMAIN-CONTAINING PROTEIN"/>
    <property type="match status" value="1"/>
</dbReference>
<reference evidence="7" key="1">
    <citation type="submission" date="2015-01" db="EMBL/GenBank/DDBJ databases">
        <title>Flavisolibacter sp./LCS9/ whole genome sequencing.</title>
        <authorList>
            <person name="Kim M.K."/>
            <person name="Srinivasan S."/>
            <person name="Lee J.-J."/>
        </authorList>
    </citation>
    <scope>NUCLEOTIDE SEQUENCE [LARGE SCALE GENOMIC DNA]</scope>
    <source>
        <strain evidence="7">LCS9</strain>
    </source>
</reference>
<dbReference type="GO" id="GO:0090313">
    <property type="term" value="P:regulation of protein targeting to membrane"/>
    <property type="evidence" value="ECO:0007669"/>
    <property type="project" value="TreeGrafter"/>
</dbReference>
<keyword evidence="7" id="KW-1185">Reference proteome</keyword>
<dbReference type="STRING" id="1492898.SY85_10280"/>
<organism evidence="6 7">
    <name type="scientific">Flavisolibacter tropicus</name>
    <dbReference type="NCBI Taxonomy" id="1492898"/>
    <lineage>
        <taxon>Bacteria</taxon>
        <taxon>Pseudomonadati</taxon>
        <taxon>Bacteroidota</taxon>
        <taxon>Chitinophagia</taxon>
        <taxon>Chitinophagales</taxon>
        <taxon>Chitinophagaceae</taxon>
        <taxon>Flavisolibacter</taxon>
    </lineage>
</organism>
<sequence length="1656" mass="184045">MVQKWIRRGVLFLAIIIFLVVGMLLFLHTATGKSMVRNKVQSFLEKKWKTEVQIGNIDYRLPNWIALERVLILDRKKDTLLSGGRIYVGIKLLQLLSNTVDVTGLSLENIVLNCHRTAGDSLFNYQFILDAFAPPAGKVQTQTKTAPLRLSVKQLSLHQVRFRFNDQQQQLHFSAYINELSCLPESLYPEIKTFQFKDFKLKNTEVVMIDSSIDGSVSPKTTKSRGDPAPLLLGLDQLALHNVYFSYQQPSNKIDYTFRVDSLQLQQASLDLSAQSIVAKYIQLSNTSVSLLDWIPPRNTVKKKPPSPSAATNNFWRVRVDAISLFNNSFVYSNEALPASKGLDADHIRLKKINLQTRENSFDSLGLFAAIDTLSLVFNDQFQVKHIQAGFRFSDNLIHMKDLVAAINQSYVASKGDLIWPLKTGASVVNATPLVIEKASLNYGDLLLIQPGLKKQLPFSISPSEQIIVAGRFTGTLQNLNTKQFNLSTSGRQVQVAGSMNFRLAEDGPALTATLQPLRLKKQLLSKELLQRLQKDGIRLPEDLVLTGKVHLDQQQLKTDVKLACSFGQLQIKGHANNLQQPQRLTYNFQLDAHQFETGKWIGMDSSLGKITGRLFIKGSGIQKERMIADAQLQLESAIINHYPYANIGLHAKWDRSAFTVQSSIQDPNLETVMDVSGHFSSDQHVRGNVYVKRADFLKLGFTADSLIYAGNIHIDGDHKQPNVLYAKIQGDSNLVFIRGKQIAVDSFLLTVKSDADSLLMTVQSPFIAAKLFGNYSIKALSSEMAAIWRVLYPFGDSREEKKLLRDSGGYRTSVEVKLTQDSLINAFFPMLELKQPVVIQGQYNDEHKDSLLSILVQAPNIRYGQLEGHDWRLTTKTVDSVMHFSLSGKEVFNAKNRLTDVQVTGQMQRGMLLVNGRVNDSAGKAFYAANVEVKKENDETVIRIRDDLTLNRYKWKVPADNVVRIVKGNYFINHLLLESRGQTVSIHTKDQQALSPIAVQIDSFDIKNIFALLSPGDTLGAKGILNVDISVQQPIGKIPIVTGDILASNLAVHDIPIGDLQFHSKSIGDSLVIQGGLSGMNQLKFNGNVHLVNRGVGLQVHLEKLNTELIESYAKDILTRLSGNITGDVQLAGSLDNLKFQGAIYMDSVIFALATLNTPYRINKQKLMISDSDLDFGQFVVADSAGHPLTVQGSVALFGAGAKRLDVNMETKDFMLLKASRKPGASLYGTGIVDAKVAVKGTVEEPVIEGNAYLHKNSQVYFVSTPRSSVGRTRKDGLVFVDMDTLLARKDSTPQLVSDSAIARATFKGLKYNMGLKVDKDAEISIIIDPTTDDEMVLKGDARLNAGLNENGEVGVEGVYNLQSGYYKMNNLLLRGKFMLVKGSSISFNGDPTMAEADVTTEYIIEASPKGLLNYKEDDPAYSQRTPFAVIFMIKGPISKPALSFDIKLKEGKSVLKSSVKSDVEHALDRLRSDVTEMNKQVFSLLLAKRFASTTDNNLESSNLNANNALKEGVSSFLTEAMNQVADQLIKGVDVDVNMKTYKAEDDPISKTELGVAMSKDLFQERMVIRIEESFAVGNTAPPAKSGSQYIPDITSTYKLSKDGRFQIKAYQKNEYDAVVQGYFTEIGINFTIEMAYDKFQELVRRRKRQANEKQ</sequence>
<evidence type="ECO:0000313" key="6">
    <source>
        <dbReference type="EMBL" id="ANE50837.1"/>
    </source>
</evidence>
<dbReference type="PANTHER" id="PTHR30441:SF8">
    <property type="entry name" value="DUF748 DOMAIN-CONTAINING PROTEIN"/>
    <property type="match status" value="1"/>
</dbReference>
<dbReference type="OrthoDB" id="680700at2"/>
<feature type="domain" description="Translocation and assembly module TamB C-terminal" evidence="5">
    <location>
        <begin position="1183"/>
        <end position="1633"/>
    </location>
</feature>
<name>A0A172TVR9_9BACT</name>
<dbReference type="Proteomes" id="UP000077177">
    <property type="component" value="Chromosome"/>
</dbReference>
<evidence type="ECO:0000259" key="5">
    <source>
        <dbReference type="Pfam" id="PF04357"/>
    </source>
</evidence>
<keyword evidence="3" id="KW-1133">Transmembrane helix</keyword>
<dbReference type="InterPro" id="IPR007452">
    <property type="entry name" value="TamB_C"/>
</dbReference>
<dbReference type="GO" id="GO:0005886">
    <property type="term" value="C:plasma membrane"/>
    <property type="evidence" value="ECO:0007669"/>
    <property type="project" value="InterPro"/>
</dbReference>
<evidence type="ECO:0000256" key="4">
    <source>
        <dbReference type="ARBA" id="ARBA00023136"/>
    </source>
</evidence>
<dbReference type="RefSeq" id="WP_066404209.1">
    <property type="nucleotide sequence ID" value="NZ_CP011390.1"/>
</dbReference>
<evidence type="ECO:0000313" key="7">
    <source>
        <dbReference type="Proteomes" id="UP000077177"/>
    </source>
</evidence>
<dbReference type="InterPro" id="IPR052894">
    <property type="entry name" value="AsmA-related"/>
</dbReference>
<reference evidence="6 7" key="2">
    <citation type="journal article" date="2016" name="Int. J. Syst. Evol. Microbiol.">
        <title>Flavisolibacter tropicus sp. nov., isolated from tropical soil.</title>
        <authorList>
            <person name="Lee J.J."/>
            <person name="Kang M.S."/>
            <person name="Kim G.S."/>
            <person name="Lee C.S."/>
            <person name="Lim S."/>
            <person name="Lee J."/>
            <person name="Roh S.H."/>
            <person name="Kang H."/>
            <person name="Ha J.M."/>
            <person name="Bae S."/>
            <person name="Jung H.Y."/>
            <person name="Kim M.K."/>
        </authorList>
    </citation>
    <scope>NUCLEOTIDE SEQUENCE [LARGE SCALE GENOMIC DNA]</scope>
    <source>
        <strain evidence="6 7">LCS9</strain>
    </source>
</reference>
<dbReference type="GO" id="GO:0009306">
    <property type="term" value="P:protein secretion"/>
    <property type="evidence" value="ECO:0007669"/>
    <property type="project" value="InterPro"/>
</dbReference>
<keyword evidence="2" id="KW-0812">Transmembrane</keyword>